<reference evidence="5" key="1">
    <citation type="submission" date="2022-06" db="EMBL/GenBank/DDBJ databases">
        <authorList>
            <person name="Berger JAMES D."/>
            <person name="Berger JAMES D."/>
        </authorList>
    </citation>
    <scope>NUCLEOTIDE SEQUENCE [LARGE SCALE GENOMIC DNA]</scope>
</reference>
<dbReference type="InterPro" id="IPR001537">
    <property type="entry name" value="SpoU_MeTrfase"/>
</dbReference>
<dbReference type="GO" id="GO:0003723">
    <property type="term" value="F:RNA binding"/>
    <property type="evidence" value="ECO:0007669"/>
    <property type="project" value="InterPro"/>
</dbReference>
<evidence type="ECO:0000256" key="2">
    <source>
        <dbReference type="ARBA" id="ARBA00022679"/>
    </source>
</evidence>
<keyword evidence="1" id="KW-0489">Methyltransferase</keyword>
<feature type="domain" description="tRNA/rRNA methyltransferase SpoU type" evidence="4">
    <location>
        <begin position="36"/>
        <end position="101"/>
    </location>
</feature>
<evidence type="ECO:0000313" key="6">
    <source>
        <dbReference type="WBParaSite" id="TREG1_87910.1"/>
    </source>
</evidence>
<dbReference type="SUPFAM" id="SSF75217">
    <property type="entry name" value="alpha/beta knot"/>
    <property type="match status" value="2"/>
</dbReference>
<feature type="region of interest" description="Disordered" evidence="3">
    <location>
        <begin position="138"/>
        <end position="166"/>
    </location>
</feature>
<dbReference type="PANTHER" id="PTHR43191:SF2">
    <property type="entry name" value="RRNA METHYLTRANSFERASE 3, MITOCHONDRIAL"/>
    <property type="match status" value="1"/>
</dbReference>
<evidence type="ECO:0000259" key="4">
    <source>
        <dbReference type="Pfam" id="PF00588"/>
    </source>
</evidence>
<dbReference type="WBParaSite" id="TREG1_87910.1">
    <property type="protein sequence ID" value="TREG1_87910.1"/>
    <property type="gene ID" value="TREG1_87910"/>
</dbReference>
<name>A0AA85KG76_TRIRE</name>
<dbReference type="Gene3D" id="3.40.1280.10">
    <property type="match status" value="1"/>
</dbReference>
<dbReference type="GO" id="GO:0032259">
    <property type="term" value="P:methylation"/>
    <property type="evidence" value="ECO:0007669"/>
    <property type="project" value="UniProtKB-KW"/>
</dbReference>
<dbReference type="InterPro" id="IPR029026">
    <property type="entry name" value="tRNA_m1G_MTases_N"/>
</dbReference>
<evidence type="ECO:0000256" key="3">
    <source>
        <dbReference type="SAM" id="MobiDB-lite"/>
    </source>
</evidence>
<dbReference type="Pfam" id="PF00588">
    <property type="entry name" value="SpoU_methylase"/>
    <property type="match status" value="1"/>
</dbReference>
<dbReference type="AlphaFoldDB" id="A0AA85KG76"/>
<evidence type="ECO:0000256" key="1">
    <source>
        <dbReference type="ARBA" id="ARBA00022603"/>
    </source>
</evidence>
<reference evidence="6" key="2">
    <citation type="submission" date="2023-11" db="UniProtKB">
        <authorList>
            <consortium name="WormBaseParasite"/>
        </authorList>
    </citation>
    <scope>IDENTIFICATION</scope>
</reference>
<dbReference type="GO" id="GO:0008173">
    <property type="term" value="F:RNA methyltransferase activity"/>
    <property type="evidence" value="ECO:0007669"/>
    <property type="project" value="InterPro"/>
</dbReference>
<protein>
    <recommendedName>
        <fullName evidence="4">tRNA/rRNA methyltransferase SpoU type domain-containing protein</fullName>
    </recommendedName>
</protein>
<dbReference type="GO" id="GO:0006396">
    <property type="term" value="P:RNA processing"/>
    <property type="evidence" value="ECO:0007669"/>
    <property type="project" value="InterPro"/>
</dbReference>
<keyword evidence="2" id="KW-0808">Transferase</keyword>
<sequence length="255" mass="27640">MKQLSSLKTPPGVIALFEVPQENVCHTKEAKYHLPVSLILDRISDPGNMGSLIRSGASFGLTSILVTKGSVNIWNEKAIRGGMSAHFRIPIYQGLSWADISRHFGICDGSFSPVTVFVADPDPRITDRLIESAWKTDSPVCQPDDVEKSQRSTVSEAVGTPPESTSNAYRLPVQTMPHFNINYVPSDYNADRRDCRIAIVLGSEAHGVSPEAFHLAHLTGGCRAVIPSAKGTNSLNVLSAASVLLGEIQRQFLTT</sequence>
<dbReference type="PANTHER" id="PTHR43191">
    <property type="entry name" value="RRNA METHYLTRANSFERASE 3"/>
    <property type="match status" value="1"/>
</dbReference>
<accession>A0AA85KG76</accession>
<organism evidence="5 6">
    <name type="scientific">Trichobilharzia regenti</name>
    <name type="common">Nasal bird schistosome</name>
    <dbReference type="NCBI Taxonomy" id="157069"/>
    <lineage>
        <taxon>Eukaryota</taxon>
        <taxon>Metazoa</taxon>
        <taxon>Spiralia</taxon>
        <taxon>Lophotrochozoa</taxon>
        <taxon>Platyhelminthes</taxon>
        <taxon>Trematoda</taxon>
        <taxon>Digenea</taxon>
        <taxon>Strigeidida</taxon>
        <taxon>Schistosomatoidea</taxon>
        <taxon>Schistosomatidae</taxon>
        <taxon>Trichobilharzia</taxon>
    </lineage>
</organism>
<dbReference type="InterPro" id="IPR051259">
    <property type="entry name" value="rRNA_Methyltransferase"/>
</dbReference>
<evidence type="ECO:0000313" key="5">
    <source>
        <dbReference type="Proteomes" id="UP000050795"/>
    </source>
</evidence>
<keyword evidence="5" id="KW-1185">Reference proteome</keyword>
<proteinExistence type="predicted"/>
<dbReference type="InterPro" id="IPR029028">
    <property type="entry name" value="Alpha/beta_knot_MTases"/>
</dbReference>
<dbReference type="Proteomes" id="UP000050795">
    <property type="component" value="Unassembled WGS sequence"/>
</dbReference>